<dbReference type="Gene3D" id="1.20.58.380">
    <property type="entry name" value="Flagellar protein flit"/>
    <property type="match status" value="1"/>
</dbReference>
<evidence type="ECO:0000313" key="6">
    <source>
        <dbReference type="EMBL" id="SFL65268.1"/>
    </source>
</evidence>
<keyword evidence="3" id="KW-1005">Bacterial flagellum biogenesis</keyword>
<dbReference type="Pfam" id="PF05400">
    <property type="entry name" value="FliT"/>
    <property type="match status" value="1"/>
</dbReference>
<dbReference type="InterPro" id="IPR008622">
    <property type="entry name" value="FliT"/>
</dbReference>
<evidence type="ECO:0000256" key="2">
    <source>
        <dbReference type="ARBA" id="ARBA00022490"/>
    </source>
</evidence>
<proteinExistence type="predicted"/>
<dbReference type="EMBL" id="FOTW01000006">
    <property type="protein sequence ID" value="SFL65268.1"/>
    <property type="molecule type" value="Genomic_DNA"/>
</dbReference>
<sequence length="109" mass="12347">MMNNQQVLNVYGAMAQLTEQMLAAARGNDWDGLVLLEEQCTAQLQLLTEQEPRAPMQGAERERKIELIRQMLTADRQIRDLTMPWMAQLSALINNTGTERRLVDAYGGV</sequence>
<evidence type="ECO:0000256" key="4">
    <source>
        <dbReference type="ARBA" id="ARBA00023186"/>
    </source>
</evidence>
<keyword evidence="6" id="KW-0966">Cell projection</keyword>
<evidence type="ECO:0000256" key="1">
    <source>
        <dbReference type="ARBA" id="ARBA00004514"/>
    </source>
</evidence>
<protein>
    <recommendedName>
        <fullName evidence="5">Flagellar protein FliT</fullName>
    </recommendedName>
</protein>
<evidence type="ECO:0000256" key="3">
    <source>
        <dbReference type="ARBA" id="ARBA00022795"/>
    </source>
</evidence>
<evidence type="ECO:0000313" key="7">
    <source>
        <dbReference type="Proteomes" id="UP000199470"/>
    </source>
</evidence>
<organism evidence="6 7">
    <name type="scientific">Rugamonas rubra</name>
    <dbReference type="NCBI Taxonomy" id="758825"/>
    <lineage>
        <taxon>Bacteria</taxon>
        <taxon>Pseudomonadati</taxon>
        <taxon>Pseudomonadota</taxon>
        <taxon>Betaproteobacteria</taxon>
        <taxon>Burkholderiales</taxon>
        <taxon>Oxalobacteraceae</taxon>
        <taxon>Telluria group</taxon>
        <taxon>Rugamonas</taxon>
    </lineage>
</organism>
<name>A0A1I4JFA4_9BURK</name>
<gene>
    <name evidence="6" type="ORF">SAMN02982985_00977</name>
</gene>
<dbReference type="GO" id="GO:0044781">
    <property type="term" value="P:bacterial-type flagellum organization"/>
    <property type="evidence" value="ECO:0007669"/>
    <property type="project" value="UniProtKB-KW"/>
</dbReference>
<keyword evidence="7" id="KW-1185">Reference proteome</keyword>
<keyword evidence="6" id="KW-0969">Cilium</keyword>
<keyword evidence="4" id="KW-0143">Chaperone</keyword>
<dbReference type="Proteomes" id="UP000199470">
    <property type="component" value="Unassembled WGS sequence"/>
</dbReference>
<dbReference type="OrthoDB" id="8527993at2"/>
<dbReference type="STRING" id="758825.SAMN02982985_00977"/>
<accession>A0A1I4JFA4</accession>
<comment type="subcellular location">
    <subcellularLocation>
        <location evidence="1">Cytoplasm</location>
        <location evidence="1">Cytosol</location>
    </subcellularLocation>
</comment>
<keyword evidence="2" id="KW-0963">Cytoplasm</keyword>
<keyword evidence="6" id="KW-0282">Flagellum</keyword>
<dbReference type="AlphaFoldDB" id="A0A1I4JFA4"/>
<reference evidence="6 7" key="1">
    <citation type="submission" date="2016-10" db="EMBL/GenBank/DDBJ databases">
        <authorList>
            <person name="de Groot N.N."/>
        </authorList>
    </citation>
    <scope>NUCLEOTIDE SEQUENCE [LARGE SCALE GENOMIC DNA]</scope>
    <source>
        <strain evidence="6 7">ATCC 43154</strain>
    </source>
</reference>
<evidence type="ECO:0000256" key="5">
    <source>
        <dbReference type="ARBA" id="ARBA00093797"/>
    </source>
</evidence>